<organism evidence="1">
    <name type="scientific">bioreactor metagenome</name>
    <dbReference type="NCBI Taxonomy" id="1076179"/>
    <lineage>
        <taxon>unclassified sequences</taxon>
        <taxon>metagenomes</taxon>
        <taxon>ecological metagenomes</taxon>
    </lineage>
</organism>
<evidence type="ECO:0000313" key="1">
    <source>
        <dbReference type="EMBL" id="MPM02590.1"/>
    </source>
</evidence>
<reference evidence="1" key="1">
    <citation type="submission" date="2019-08" db="EMBL/GenBank/DDBJ databases">
        <authorList>
            <person name="Kucharzyk K."/>
            <person name="Murdoch R.W."/>
            <person name="Higgins S."/>
            <person name="Loffler F."/>
        </authorList>
    </citation>
    <scope>NUCLEOTIDE SEQUENCE</scope>
</reference>
<dbReference type="AlphaFoldDB" id="A0A644WFJ5"/>
<dbReference type="EMBL" id="VSSQ01000881">
    <property type="protein sequence ID" value="MPM02590.1"/>
    <property type="molecule type" value="Genomic_DNA"/>
</dbReference>
<proteinExistence type="predicted"/>
<gene>
    <name evidence="1" type="ORF">SDC9_48839</name>
</gene>
<comment type="caution">
    <text evidence="1">The sequence shown here is derived from an EMBL/GenBank/DDBJ whole genome shotgun (WGS) entry which is preliminary data.</text>
</comment>
<name>A0A644WFJ5_9ZZZZ</name>
<protein>
    <submittedName>
        <fullName evidence="1">Uncharacterized protein</fullName>
    </submittedName>
</protein>
<sequence>MQRPEWTVLQGKTFEFHIVAVKDLHQGRTQKLALPPSSATALALIAGIQECKFVFQGGNRSFLAVALPICCFPPPSAVSIKDAFTADD</sequence>
<accession>A0A644WFJ5</accession>